<dbReference type="SUPFAM" id="SSF53448">
    <property type="entry name" value="Nucleotide-diphospho-sugar transferases"/>
    <property type="match status" value="1"/>
</dbReference>
<dbReference type="Pfam" id="PF00535">
    <property type="entry name" value="Glycos_transf_2"/>
    <property type="match status" value="1"/>
</dbReference>
<feature type="transmembrane region" description="Helical" evidence="1">
    <location>
        <begin position="280"/>
        <end position="299"/>
    </location>
</feature>
<dbReference type="EMBL" id="QZFU01000023">
    <property type="protein sequence ID" value="RJO73427.1"/>
    <property type="molecule type" value="Genomic_DNA"/>
</dbReference>
<evidence type="ECO:0000313" key="4">
    <source>
        <dbReference type="Proteomes" id="UP000266677"/>
    </source>
</evidence>
<dbReference type="GO" id="GO:0016740">
    <property type="term" value="F:transferase activity"/>
    <property type="evidence" value="ECO:0007669"/>
    <property type="project" value="UniProtKB-KW"/>
</dbReference>
<gene>
    <name evidence="3" type="ORF">D5S18_19580</name>
</gene>
<keyword evidence="1" id="KW-1133">Transmembrane helix</keyword>
<comment type="caution">
    <text evidence="3">The sequence shown here is derived from an EMBL/GenBank/DDBJ whole genome shotgun (WGS) entry which is preliminary data.</text>
</comment>
<dbReference type="OrthoDB" id="153025at2"/>
<dbReference type="InterPro" id="IPR029044">
    <property type="entry name" value="Nucleotide-diphossugar_trans"/>
</dbReference>
<protein>
    <submittedName>
        <fullName evidence="3">Glycosyltransferase family 2 protein</fullName>
    </submittedName>
</protein>
<name>A0A3A4KKC0_9NOCA</name>
<dbReference type="PANTHER" id="PTHR43685:SF3">
    <property type="entry name" value="SLR2126 PROTEIN"/>
    <property type="match status" value="1"/>
</dbReference>
<evidence type="ECO:0000256" key="1">
    <source>
        <dbReference type="SAM" id="Phobius"/>
    </source>
</evidence>
<keyword evidence="1" id="KW-0472">Membrane</keyword>
<evidence type="ECO:0000313" key="3">
    <source>
        <dbReference type="EMBL" id="RJO73427.1"/>
    </source>
</evidence>
<dbReference type="Gene3D" id="3.90.550.10">
    <property type="entry name" value="Spore Coat Polysaccharide Biosynthesis Protein SpsA, Chain A"/>
    <property type="match status" value="1"/>
</dbReference>
<organism evidence="3 4">
    <name type="scientific">Nocardia panacis</name>
    <dbReference type="NCBI Taxonomy" id="2340916"/>
    <lineage>
        <taxon>Bacteria</taxon>
        <taxon>Bacillati</taxon>
        <taxon>Actinomycetota</taxon>
        <taxon>Actinomycetes</taxon>
        <taxon>Mycobacteriales</taxon>
        <taxon>Nocardiaceae</taxon>
        <taxon>Nocardia</taxon>
    </lineage>
</organism>
<dbReference type="InterPro" id="IPR001173">
    <property type="entry name" value="Glyco_trans_2-like"/>
</dbReference>
<sequence length="315" mass="34351">MTPSVSVVICAYTELRWDDMRAAVASVLAQTPRAHEVLLIIDNNPELLARARTSYCAEPLVRVLPNAQAKGLSGARNTGILAARGEIVAFLDDDAGAESEWLAAMVGHYADGAVAGVGGRAEPRWPQERPTWLPAEFDWVVGCSYVGQPTSVTGVRNFIGANMSLRRDILARTGGFSHEIGRIGTVPLGCEETELCIRVRDVQPGATLLYDPAMRVRHRVTPDRIRLRYFVRRCYHEGLSKAVVAGRVGADAALSSERDYTRRVLPRAVLRGLRTPASGGLLRAAAVLLGLAVTTLGYLRGRLRAHPRQRIAPWN</sequence>
<keyword evidence="1" id="KW-0812">Transmembrane</keyword>
<dbReference type="PANTHER" id="PTHR43685">
    <property type="entry name" value="GLYCOSYLTRANSFERASE"/>
    <property type="match status" value="1"/>
</dbReference>
<evidence type="ECO:0000259" key="2">
    <source>
        <dbReference type="Pfam" id="PF00535"/>
    </source>
</evidence>
<dbReference type="Proteomes" id="UP000266677">
    <property type="component" value="Unassembled WGS sequence"/>
</dbReference>
<keyword evidence="3" id="KW-0808">Transferase</keyword>
<reference evidence="3 4" key="1">
    <citation type="submission" date="2018-09" db="EMBL/GenBank/DDBJ databases">
        <title>YIM PH21274 draft genome.</title>
        <authorList>
            <person name="Miao C."/>
        </authorList>
    </citation>
    <scope>NUCLEOTIDE SEQUENCE [LARGE SCALE GENOMIC DNA]</scope>
    <source>
        <strain evidence="3 4">YIM PH 21724</strain>
    </source>
</reference>
<dbReference type="RefSeq" id="WP_120042504.1">
    <property type="nucleotide sequence ID" value="NZ_QZFU01000023.1"/>
</dbReference>
<keyword evidence="4" id="KW-1185">Reference proteome</keyword>
<proteinExistence type="predicted"/>
<dbReference type="AlphaFoldDB" id="A0A3A4KKC0"/>
<accession>A0A3A4KKC0</accession>
<feature type="domain" description="Glycosyltransferase 2-like" evidence="2">
    <location>
        <begin position="6"/>
        <end position="171"/>
    </location>
</feature>
<dbReference type="InterPro" id="IPR050834">
    <property type="entry name" value="Glycosyltransf_2"/>
</dbReference>